<accession>A0A316YXF8</accession>
<feature type="non-terminal residue" evidence="2">
    <location>
        <position position="1"/>
    </location>
</feature>
<evidence type="ECO:0000313" key="3">
    <source>
        <dbReference type="Proteomes" id="UP000245768"/>
    </source>
</evidence>
<proteinExistence type="predicted"/>
<keyword evidence="3" id="KW-1185">Reference proteome</keyword>
<dbReference type="AlphaFoldDB" id="A0A316YXF8"/>
<sequence length="96" mass="10584">GPTAENPGNVHPAVDPKSDPNPPKQEGRSIFNSIENPYALREAMTKLESSLDEIISLFQGEGDTLGKDGGFTKGKEAITKFKNWKEELEQIKRGQE</sequence>
<dbReference type="OrthoDB" id="2560792at2759"/>
<name>A0A316YXF8_9BASI</name>
<gene>
    <name evidence="2" type="ORF">FA10DRAFT_225692</name>
</gene>
<protein>
    <submittedName>
        <fullName evidence="2">Uncharacterized protein</fullName>
    </submittedName>
</protein>
<dbReference type="InParanoid" id="A0A316YXF8"/>
<dbReference type="EMBL" id="KZ819634">
    <property type="protein sequence ID" value="PWN94137.1"/>
    <property type="molecule type" value="Genomic_DNA"/>
</dbReference>
<evidence type="ECO:0000256" key="1">
    <source>
        <dbReference type="SAM" id="MobiDB-lite"/>
    </source>
</evidence>
<dbReference type="Proteomes" id="UP000245768">
    <property type="component" value="Unassembled WGS sequence"/>
</dbReference>
<dbReference type="RefSeq" id="XP_025381335.1">
    <property type="nucleotide sequence ID" value="XM_025518654.1"/>
</dbReference>
<dbReference type="GeneID" id="37040570"/>
<feature type="region of interest" description="Disordered" evidence="1">
    <location>
        <begin position="1"/>
        <end position="29"/>
    </location>
</feature>
<evidence type="ECO:0000313" key="2">
    <source>
        <dbReference type="EMBL" id="PWN94137.1"/>
    </source>
</evidence>
<organism evidence="2 3">
    <name type="scientific">Acaromyces ingoldii</name>
    <dbReference type="NCBI Taxonomy" id="215250"/>
    <lineage>
        <taxon>Eukaryota</taxon>
        <taxon>Fungi</taxon>
        <taxon>Dikarya</taxon>
        <taxon>Basidiomycota</taxon>
        <taxon>Ustilaginomycotina</taxon>
        <taxon>Exobasidiomycetes</taxon>
        <taxon>Exobasidiales</taxon>
        <taxon>Cryptobasidiaceae</taxon>
        <taxon>Acaromyces</taxon>
    </lineage>
</organism>
<reference evidence="2 3" key="1">
    <citation type="journal article" date="2018" name="Mol. Biol. Evol.">
        <title>Broad Genomic Sampling Reveals a Smut Pathogenic Ancestry of the Fungal Clade Ustilaginomycotina.</title>
        <authorList>
            <person name="Kijpornyongpan T."/>
            <person name="Mondo S.J."/>
            <person name="Barry K."/>
            <person name="Sandor L."/>
            <person name="Lee J."/>
            <person name="Lipzen A."/>
            <person name="Pangilinan J."/>
            <person name="LaButti K."/>
            <person name="Hainaut M."/>
            <person name="Henrissat B."/>
            <person name="Grigoriev I.V."/>
            <person name="Spatafora J.W."/>
            <person name="Aime M.C."/>
        </authorList>
    </citation>
    <scope>NUCLEOTIDE SEQUENCE [LARGE SCALE GENOMIC DNA]</scope>
    <source>
        <strain evidence="2 3">MCA 4198</strain>
    </source>
</reference>